<evidence type="ECO:0000313" key="2">
    <source>
        <dbReference type="EMBL" id="KAK4426963.1"/>
    </source>
</evidence>
<dbReference type="PANTHER" id="PTHR36492:SF2">
    <property type="entry name" value="[ACYL-CARRIER-PROTEIN] PHOSPHODIESTERASE PPTH"/>
    <property type="match status" value="1"/>
</dbReference>
<dbReference type="InterPro" id="IPR052963">
    <property type="entry name" value="Pantetheine_PDE"/>
</dbReference>
<comment type="caution">
    <text evidence="2">The sequence shown here is derived from an EMBL/GenBank/DDBJ whole genome shotgun (WGS) entry which is preliminary data.</text>
</comment>
<evidence type="ECO:0000259" key="1">
    <source>
        <dbReference type="Pfam" id="PF00149"/>
    </source>
</evidence>
<dbReference type="EMBL" id="JACGWO010000005">
    <property type="protein sequence ID" value="KAK4426963.1"/>
    <property type="molecule type" value="Genomic_DNA"/>
</dbReference>
<dbReference type="PANTHER" id="PTHR36492">
    <property type="match status" value="1"/>
</dbReference>
<reference evidence="2" key="1">
    <citation type="submission" date="2020-06" db="EMBL/GenBank/DDBJ databases">
        <authorList>
            <person name="Li T."/>
            <person name="Hu X."/>
            <person name="Zhang T."/>
            <person name="Song X."/>
            <person name="Zhang H."/>
            <person name="Dai N."/>
            <person name="Sheng W."/>
            <person name="Hou X."/>
            <person name="Wei L."/>
        </authorList>
    </citation>
    <scope>NUCLEOTIDE SEQUENCE</scope>
    <source>
        <strain evidence="2">3651</strain>
        <tissue evidence="2">Leaf</tissue>
    </source>
</reference>
<dbReference type="InterPro" id="IPR029052">
    <property type="entry name" value="Metallo-depent_PP-like"/>
</dbReference>
<reference evidence="2" key="2">
    <citation type="journal article" date="2024" name="Plant">
        <title>Genomic evolution and insights into agronomic trait innovations of Sesamum species.</title>
        <authorList>
            <person name="Miao H."/>
            <person name="Wang L."/>
            <person name="Qu L."/>
            <person name="Liu H."/>
            <person name="Sun Y."/>
            <person name="Le M."/>
            <person name="Wang Q."/>
            <person name="Wei S."/>
            <person name="Zheng Y."/>
            <person name="Lin W."/>
            <person name="Duan Y."/>
            <person name="Cao H."/>
            <person name="Xiong S."/>
            <person name="Wang X."/>
            <person name="Wei L."/>
            <person name="Li C."/>
            <person name="Ma Q."/>
            <person name="Ju M."/>
            <person name="Zhao R."/>
            <person name="Li G."/>
            <person name="Mu C."/>
            <person name="Tian Q."/>
            <person name="Mei H."/>
            <person name="Zhang T."/>
            <person name="Gao T."/>
            <person name="Zhang H."/>
        </authorList>
    </citation>
    <scope>NUCLEOTIDE SEQUENCE</scope>
    <source>
        <strain evidence="2">3651</strain>
    </source>
</reference>
<dbReference type="GO" id="GO:0016787">
    <property type="term" value="F:hydrolase activity"/>
    <property type="evidence" value="ECO:0007669"/>
    <property type="project" value="InterPro"/>
</dbReference>
<sequence>MAQFFYSACLQLPPRHPGTRSSSLYSSQLGSTVPRRIGNKQAAVTRPEVETDGRDTGTRVFVVSDLHTDYSENMCWVKSLSSHAHNEDVLVVAGDVAETCANFILTMSILKDKFRHVFFVPGNHDLWLRRETTDYLGSLDKLDKLLDACLKLGVETKPGIVDGLGIIPLYSWYHESFDGERDITGIRIPSLEMVINFLSPTITILNRRCKDFHVCKWPDDLKNGGTSLALYFDSLNDENWNIVEDILRRCSHMISFSHFVPRQELCPEKRMLFYPNLPKIIGSKYLETRIRAIHGAEGRQSACHVFGHTHFCWDAILNGIRYVQAPLAYPRERKRRMNGGEDWLPFCIYSGGNFAERVSPCYWSDYYSVNPRTPEVTQLAPWVSRFYTKV</sequence>
<keyword evidence="3" id="KW-1185">Reference proteome</keyword>
<name>A0AAE2CLX9_9LAMI</name>
<proteinExistence type="predicted"/>
<dbReference type="Gene3D" id="3.60.21.10">
    <property type="match status" value="1"/>
</dbReference>
<dbReference type="SUPFAM" id="SSF56300">
    <property type="entry name" value="Metallo-dependent phosphatases"/>
    <property type="match status" value="1"/>
</dbReference>
<evidence type="ECO:0000313" key="3">
    <source>
        <dbReference type="Proteomes" id="UP001293254"/>
    </source>
</evidence>
<dbReference type="CDD" id="cd00838">
    <property type="entry name" value="MPP_superfamily"/>
    <property type="match status" value="1"/>
</dbReference>
<feature type="domain" description="Calcineurin-like phosphoesterase" evidence="1">
    <location>
        <begin position="59"/>
        <end position="147"/>
    </location>
</feature>
<gene>
    <name evidence="2" type="ORF">Salat_1465100</name>
</gene>
<organism evidence="2 3">
    <name type="scientific">Sesamum alatum</name>
    <dbReference type="NCBI Taxonomy" id="300844"/>
    <lineage>
        <taxon>Eukaryota</taxon>
        <taxon>Viridiplantae</taxon>
        <taxon>Streptophyta</taxon>
        <taxon>Embryophyta</taxon>
        <taxon>Tracheophyta</taxon>
        <taxon>Spermatophyta</taxon>
        <taxon>Magnoliopsida</taxon>
        <taxon>eudicotyledons</taxon>
        <taxon>Gunneridae</taxon>
        <taxon>Pentapetalae</taxon>
        <taxon>asterids</taxon>
        <taxon>lamiids</taxon>
        <taxon>Lamiales</taxon>
        <taxon>Pedaliaceae</taxon>
        <taxon>Sesamum</taxon>
    </lineage>
</organism>
<dbReference type="Pfam" id="PF00149">
    <property type="entry name" value="Metallophos"/>
    <property type="match status" value="1"/>
</dbReference>
<dbReference type="Proteomes" id="UP001293254">
    <property type="component" value="Unassembled WGS sequence"/>
</dbReference>
<dbReference type="InterPro" id="IPR004843">
    <property type="entry name" value="Calcineurin-like_PHP"/>
</dbReference>
<dbReference type="AlphaFoldDB" id="A0AAE2CLX9"/>
<accession>A0AAE2CLX9</accession>
<protein>
    <recommendedName>
        <fullName evidence="1">Calcineurin-like phosphoesterase domain-containing protein</fullName>
    </recommendedName>
</protein>